<dbReference type="InterPro" id="IPR017395">
    <property type="entry name" value="Chlorophyllase-like"/>
</dbReference>
<protein>
    <submittedName>
        <fullName evidence="2">Alpha/beta hydrolase family protein</fullName>
    </submittedName>
</protein>
<dbReference type="GO" id="GO:0016787">
    <property type="term" value="F:hydrolase activity"/>
    <property type="evidence" value="ECO:0007669"/>
    <property type="project" value="UniProtKB-KW"/>
</dbReference>
<dbReference type="Pfam" id="PF07224">
    <property type="entry name" value="Chlorophyllase"/>
    <property type="match status" value="1"/>
</dbReference>
<proteinExistence type="predicted"/>
<evidence type="ECO:0000313" key="3">
    <source>
        <dbReference type="Proteomes" id="UP001596380"/>
    </source>
</evidence>
<dbReference type="Gene3D" id="3.40.50.1820">
    <property type="entry name" value="alpha/beta hydrolase"/>
    <property type="match status" value="1"/>
</dbReference>
<keyword evidence="3" id="KW-1185">Reference proteome</keyword>
<organism evidence="2 3">
    <name type="scientific">Actinomadura yumaensis</name>
    <dbReference type="NCBI Taxonomy" id="111807"/>
    <lineage>
        <taxon>Bacteria</taxon>
        <taxon>Bacillati</taxon>
        <taxon>Actinomycetota</taxon>
        <taxon>Actinomycetes</taxon>
        <taxon>Streptosporangiales</taxon>
        <taxon>Thermomonosporaceae</taxon>
        <taxon>Actinomadura</taxon>
    </lineage>
</organism>
<reference evidence="3" key="1">
    <citation type="journal article" date="2019" name="Int. J. Syst. Evol. Microbiol.">
        <title>The Global Catalogue of Microorganisms (GCM) 10K type strain sequencing project: providing services to taxonomists for standard genome sequencing and annotation.</title>
        <authorList>
            <consortium name="The Broad Institute Genomics Platform"/>
            <consortium name="The Broad Institute Genome Sequencing Center for Infectious Disease"/>
            <person name="Wu L."/>
            <person name="Ma J."/>
        </authorList>
    </citation>
    <scope>NUCLEOTIDE SEQUENCE [LARGE SCALE GENOMIC DNA]</scope>
    <source>
        <strain evidence="3">JCM 3369</strain>
    </source>
</reference>
<sequence>MAVATAVGFGVAVAGAPPAAAASGGGPVEYTTSVHGDDADVYAPGGRARLPVVLLLQGANVGRAHYAPFARAVAALGFAVVVPDHRRSVLGQTGLYAEEAQAMWTVDWMRAEDGRAGSPLRARIDKGSLVLAGHSFGGAAGLTLTTGTCAPPFCAEPATMPAELKGAAFYGTNNAPRGGGANPPVPNAVPVALVQGTVDGLAAPSAAASTYAAIRTPPKMLVSVKGANHYGVTDAQNPAGAQPDPSPQATGQDTAIRASARWTGMFLRTALGDRWAAAWLYGVGDTVDGNVTVTYVR</sequence>
<dbReference type="SUPFAM" id="SSF53474">
    <property type="entry name" value="alpha/beta-Hydrolases"/>
    <property type="match status" value="1"/>
</dbReference>
<dbReference type="InterPro" id="IPR029058">
    <property type="entry name" value="AB_hydrolase_fold"/>
</dbReference>
<keyword evidence="2" id="KW-0378">Hydrolase</keyword>
<dbReference type="PANTHER" id="PTHR33428:SF14">
    <property type="entry name" value="CARBOXYLESTERASE TYPE B DOMAIN-CONTAINING PROTEIN"/>
    <property type="match status" value="1"/>
</dbReference>
<name>A0ABW2CCS2_9ACTN</name>
<evidence type="ECO:0000256" key="1">
    <source>
        <dbReference type="SAM" id="MobiDB-lite"/>
    </source>
</evidence>
<dbReference type="RefSeq" id="WP_160823959.1">
    <property type="nucleotide sequence ID" value="NZ_JBHSXS010000002.1"/>
</dbReference>
<dbReference type="EMBL" id="JBHSXS010000002">
    <property type="protein sequence ID" value="MFC6879314.1"/>
    <property type="molecule type" value="Genomic_DNA"/>
</dbReference>
<gene>
    <name evidence="2" type="ORF">ACFQKB_05995</name>
</gene>
<evidence type="ECO:0000313" key="2">
    <source>
        <dbReference type="EMBL" id="MFC6879314.1"/>
    </source>
</evidence>
<accession>A0ABW2CCS2</accession>
<dbReference type="Proteomes" id="UP001596380">
    <property type="component" value="Unassembled WGS sequence"/>
</dbReference>
<feature type="region of interest" description="Disordered" evidence="1">
    <location>
        <begin position="233"/>
        <end position="254"/>
    </location>
</feature>
<comment type="caution">
    <text evidence="2">The sequence shown here is derived from an EMBL/GenBank/DDBJ whole genome shotgun (WGS) entry which is preliminary data.</text>
</comment>
<dbReference type="PANTHER" id="PTHR33428">
    <property type="entry name" value="CHLOROPHYLLASE-2, CHLOROPLASTIC"/>
    <property type="match status" value="1"/>
</dbReference>